<evidence type="ECO:0008006" key="4">
    <source>
        <dbReference type="Google" id="ProtNLM"/>
    </source>
</evidence>
<dbReference type="Proteomes" id="UP000178276">
    <property type="component" value="Unassembled WGS sequence"/>
</dbReference>
<reference evidence="2 3" key="1">
    <citation type="journal article" date="2016" name="Nat. Commun.">
        <title>Thousands of microbial genomes shed light on interconnected biogeochemical processes in an aquifer system.</title>
        <authorList>
            <person name="Anantharaman K."/>
            <person name="Brown C.T."/>
            <person name="Hug L.A."/>
            <person name="Sharon I."/>
            <person name="Castelle C.J."/>
            <person name="Probst A.J."/>
            <person name="Thomas B.C."/>
            <person name="Singh A."/>
            <person name="Wilkins M.J."/>
            <person name="Karaoz U."/>
            <person name="Brodie E.L."/>
            <person name="Williams K.H."/>
            <person name="Hubbard S.S."/>
            <person name="Banfield J.F."/>
        </authorList>
    </citation>
    <scope>NUCLEOTIDE SEQUENCE [LARGE SCALE GENOMIC DNA]</scope>
</reference>
<keyword evidence="1" id="KW-1133">Transmembrane helix</keyword>
<gene>
    <name evidence="2" type="ORF">A2W57_03430</name>
</gene>
<keyword evidence="1" id="KW-0812">Transmembrane</keyword>
<feature type="transmembrane region" description="Helical" evidence="1">
    <location>
        <begin position="6"/>
        <end position="22"/>
    </location>
</feature>
<proteinExistence type="predicted"/>
<name>A0A1F5WD36_9BACT</name>
<evidence type="ECO:0000313" key="3">
    <source>
        <dbReference type="Proteomes" id="UP000178276"/>
    </source>
</evidence>
<evidence type="ECO:0000256" key="1">
    <source>
        <dbReference type="SAM" id="Phobius"/>
    </source>
</evidence>
<accession>A0A1F5WD36</accession>
<comment type="caution">
    <text evidence="2">The sequence shown here is derived from an EMBL/GenBank/DDBJ whole genome shotgun (WGS) entry which is preliminary data.</text>
</comment>
<dbReference type="AlphaFoldDB" id="A0A1F5WD36"/>
<dbReference type="EMBL" id="MFHJ01000036">
    <property type="protein sequence ID" value="OGF73517.1"/>
    <property type="molecule type" value="Genomic_DNA"/>
</dbReference>
<evidence type="ECO:0000313" key="2">
    <source>
        <dbReference type="EMBL" id="OGF73517.1"/>
    </source>
</evidence>
<protein>
    <recommendedName>
        <fullName evidence="4">VCBS repeat-containing protein</fullName>
    </recommendedName>
</protein>
<dbReference type="STRING" id="1798331.A2W57_03430"/>
<sequence length="247" mass="27503">MIKNVAIFLLLVIIAGGMWFYLKNPGKEEYKQEATQTPSASQERNFPAGFSAQGLKEKELDTNNDGKKELLLTSLDASGPHAILADPLDNTKALSNIFNFPQNGFSEEFSFKSGEAPEIDQTMDLNANGREELVFDLKDYGAYTTTYGVVIFSGGKLDWLMLEEKDGKSRPAIFRDGASVRTANVFKILSDEKAWVEVSGAGDNEGNWTWEVSAYKWNGTKYIYNSELSAKIRSEQPKKIIDGQPVF</sequence>
<organism evidence="2 3">
    <name type="scientific">Candidatus Giovannonibacteria bacterium RIFCSPHIGHO2_02_43_16</name>
    <dbReference type="NCBI Taxonomy" id="1798331"/>
    <lineage>
        <taxon>Bacteria</taxon>
        <taxon>Candidatus Giovannoniibacteriota</taxon>
    </lineage>
</organism>
<keyword evidence="1" id="KW-0472">Membrane</keyword>